<evidence type="ECO:0000313" key="1">
    <source>
        <dbReference type="EMBL" id="KAG0592488.1"/>
    </source>
</evidence>
<reference evidence="1" key="1">
    <citation type="submission" date="2020-06" db="EMBL/GenBank/DDBJ databases">
        <title>WGS assembly of Ceratodon purpureus strain R40.</title>
        <authorList>
            <person name="Carey S.B."/>
            <person name="Jenkins J."/>
            <person name="Shu S."/>
            <person name="Lovell J.T."/>
            <person name="Sreedasyam A."/>
            <person name="Maumus F."/>
            <person name="Tiley G.P."/>
            <person name="Fernandez-Pozo N."/>
            <person name="Barry K."/>
            <person name="Chen C."/>
            <person name="Wang M."/>
            <person name="Lipzen A."/>
            <person name="Daum C."/>
            <person name="Saski C.A."/>
            <person name="Payton A.C."/>
            <person name="Mcbreen J.C."/>
            <person name="Conrad R.E."/>
            <person name="Kollar L.M."/>
            <person name="Olsson S."/>
            <person name="Huttunen S."/>
            <person name="Landis J.B."/>
            <person name="Wickett N.J."/>
            <person name="Johnson M.G."/>
            <person name="Rensing S.A."/>
            <person name="Grimwood J."/>
            <person name="Schmutz J."/>
            <person name="Mcdaniel S.F."/>
        </authorList>
    </citation>
    <scope>NUCLEOTIDE SEQUENCE</scope>
    <source>
        <strain evidence="1">R40</strain>
    </source>
</reference>
<accession>A0A8T0JCE1</accession>
<gene>
    <name evidence="1" type="ORF">KC19_1G256200</name>
</gene>
<comment type="caution">
    <text evidence="1">The sequence shown here is derived from an EMBL/GenBank/DDBJ whole genome shotgun (WGS) entry which is preliminary data.</text>
</comment>
<dbReference type="Proteomes" id="UP000822688">
    <property type="component" value="Chromosome 1"/>
</dbReference>
<evidence type="ECO:0000313" key="2">
    <source>
        <dbReference type="Proteomes" id="UP000822688"/>
    </source>
</evidence>
<dbReference type="EMBL" id="CM026421">
    <property type="protein sequence ID" value="KAG0592488.1"/>
    <property type="molecule type" value="Genomic_DNA"/>
</dbReference>
<dbReference type="AlphaFoldDB" id="A0A8T0JCE1"/>
<keyword evidence="2" id="KW-1185">Reference proteome</keyword>
<proteinExistence type="predicted"/>
<name>A0A8T0JCE1_CERPU</name>
<protein>
    <submittedName>
        <fullName evidence="1">Uncharacterized protein</fullName>
    </submittedName>
</protein>
<sequence>MRRGLAGDCGNSSSNCFAEKAFLATDGREDSVWISYSLVLLLEVSQGAHQIELWHIAAGHKNSEANGLASCPGRYRVDSNEVLAPQSGRFT</sequence>
<organism evidence="1 2">
    <name type="scientific">Ceratodon purpureus</name>
    <name type="common">Fire moss</name>
    <name type="synonym">Dicranum purpureum</name>
    <dbReference type="NCBI Taxonomy" id="3225"/>
    <lineage>
        <taxon>Eukaryota</taxon>
        <taxon>Viridiplantae</taxon>
        <taxon>Streptophyta</taxon>
        <taxon>Embryophyta</taxon>
        <taxon>Bryophyta</taxon>
        <taxon>Bryophytina</taxon>
        <taxon>Bryopsida</taxon>
        <taxon>Dicranidae</taxon>
        <taxon>Pseudoditrichales</taxon>
        <taxon>Ditrichaceae</taxon>
        <taxon>Ceratodon</taxon>
    </lineage>
</organism>